<evidence type="ECO:0000256" key="5">
    <source>
        <dbReference type="ARBA" id="ARBA00023128"/>
    </source>
</evidence>
<evidence type="ECO:0000256" key="4">
    <source>
        <dbReference type="ARBA" id="ARBA00022980"/>
    </source>
</evidence>
<dbReference type="InterPro" id="IPR039145">
    <property type="entry name" value="Ribosomal_mL40_metazoa/plant"/>
</dbReference>
<comment type="subcellular location">
    <subcellularLocation>
        <location evidence="1">Mitochondrion</location>
    </subcellularLocation>
</comment>
<dbReference type="FunFam" id="6.10.250.3440:FF:000001">
    <property type="entry name" value="Mitochondrial ribosomal protein L40"/>
    <property type="match status" value="1"/>
</dbReference>
<evidence type="ECO:0000256" key="10">
    <source>
        <dbReference type="SAM" id="MobiDB-lite"/>
    </source>
</evidence>
<dbReference type="Proteomes" id="UP001372834">
    <property type="component" value="Unassembled WGS sequence"/>
</dbReference>
<reference evidence="11 12" key="1">
    <citation type="submission" date="2023-10" db="EMBL/GenBank/DDBJ databases">
        <title>Genomes of two closely related lineages of the louse Polyplax serrata with different host specificities.</title>
        <authorList>
            <person name="Martinu J."/>
            <person name="Tarabai H."/>
            <person name="Stefka J."/>
            <person name="Hypsa V."/>
        </authorList>
    </citation>
    <scope>NUCLEOTIDE SEQUENCE [LARGE SCALE GENOMIC DNA]</scope>
    <source>
        <strain evidence="11">HR10_N</strain>
    </source>
</reference>
<dbReference type="PANTHER" id="PTHR13359:SF2">
    <property type="entry name" value="LARGE RIBOSOMAL SUBUNIT PROTEIN ML40"/>
    <property type="match status" value="1"/>
</dbReference>
<evidence type="ECO:0000256" key="8">
    <source>
        <dbReference type="ARBA" id="ARBA00083752"/>
    </source>
</evidence>
<sequence>MVTKRVLCRIQANYHSKVSFAIQSNTCTIVRQMLIHNCLVLMLQKFTLAEPTKAKKRLDPAIIKAREDRKRRKLEKMIRNRQKLDKQLKPIEECDISKTTEEKLKLRQRVVNISEAVKEERAILMKKWCSYKQREGLSNILLIDRLINCQQNALNELRLESEELYQAAVRIDEKLIPLSFKGPVESPPKRDYSTPDGEYIDTSKKWL</sequence>
<dbReference type="PANTHER" id="PTHR13359">
    <property type="entry name" value="39S RIBOSOMAL PROTEIN L40, MITOCHONDRIAL"/>
    <property type="match status" value="1"/>
</dbReference>
<evidence type="ECO:0000256" key="2">
    <source>
        <dbReference type="ARBA" id="ARBA00009360"/>
    </source>
</evidence>
<proteinExistence type="inferred from homology"/>
<dbReference type="Pfam" id="PF09812">
    <property type="entry name" value="MRP-L28"/>
    <property type="match status" value="1"/>
</dbReference>
<evidence type="ECO:0000256" key="6">
    <source>
        <dbReference type="ARBA" id="ARBA00023274"/>
    </source>
</evidence>
<dbReference type="GO" id="GO:0005762">
    <property type="term" value="C:mitochondrial large ribosomal subunit"/>
    <property type="evidence" value="ECO:0007669"/>
    <property type="project" value="InterPro"/>
</dbReference>
<feature type="region of interest" description="Disordered" evidence="10">
    <location>
        <begin position="182"/>
        <end position="207"/>
    </location>
</feature>
<gene>
    <name evidence="11" type="ORF">RUM43_007908</name>
</gene>
<evidence type="ECO:0000256" key="7">
    <source>
        <dbReference type="ARBA" id="ARBA00035192"/>
    </source>
</evidence>
<evidence type="ECO:0000313" key="12">
    <source>
        <dbReference type="Proteomes" id="UP001372834"/>
    </source>
</evidence>
<keyword evidence="5" id="KW-0496">Mitochondrion</keyword>
<dbReference type="EMBL" id="JAWJWE010000003">
    <property type="protein sequence ID" value="KAK6639635.1"/>
    <property type="molecule type" value="Genomic_DNA"/>
</dbReference>
<keyword evidence="9" id="KW-0175">Coiled coil</keyword>
<evidence type="ECO:0000256" key="3">
    <source>
        <dbReference type="ARBA" id="ARBA00022946"/>
    </source>
</evidence>
<organism evidence="11 12">
    <name type="scientific">Polyplax serrata</name>
    <name type="common">Common mouse louse</name>
    <dbReference type="NCBI Taxonomy" id="468196"/>
    <lineage>
        <taxon>Eukaryota</taxon>
        <taxon>Metazoa</taxon>
        <taxon>Ecdysozoa</taxon>
        <taxon>Arthropoda</taxon>
        <taxon>Hexapoda</taxon>
        <taxon>Insecta</taxon>
        <taxon>Pterygota</taxon>
        <taxon>Neoptera</taxon>
        <taxon>Paraneoptera</taxon>
        <taxon>Psocodea</taxon>
        <taxon>Troctomorpha</taxon>
        <taxon>Phthiraptera</taxon>
        <taxon>Anoplura</taxon>
        <taxon>Polyplacidae</taxon>
        <taxon>Polyplax</taxon>
    </lineage>
</organism>
<comment type="similarity">
    <text evidence="2">Belongs to the mitochondrion-specific ribosomal protein mL40 family.</text>
</comment>
<accession>A0AAN8P9L8</accession>
<keyword evidence="4" id="KW-0689">Ribosomal protein</keyword>
<dbReference type="Gene3D" id="6.10.250.3440">
    <property type="match status" value="1"/>
</dbReference>
<protein>
    <recommendedName>
        <fullName evidence="7">Large ribosomal subunit protein mL40</fullName>
    </recommendedName>
    <alternativeName>
        <fullName evidence="8">39S ribosomal protein L40, mitochondrial</fullName>
    </alternativeName>
</protein>
<name>A0AAN8P9L8_POLSC</name>
<keyword evidence="6" id="KW-0687">Ribonucleoprotein</keyword>
<keyword evidence="3" id="KW-0809">Transit peptide</keyword>
<evidence type="ECO:0000313" key="11">
    <source>
        <dbReference type="EMBL" id="KAK6639635.1"/>
    </source>
</evidence>
<dbReference type="InterPro" id="IPR019192">
    <property type="entry name" value="Ribosomal_mL40"/>
</dbReference>
<evidence type="ECO:0000256" key="1">
    <source>
        <dbReference type="ARBA" id="ARBA00004173"/>
    </source>
</evidence>
<evidence type="ECO:0000256" key="9">
    <source>
        <dbReference type="SAM" id="Coils"/>
    </source>
</evidence>
<comment type="caution">
    <text evidence="11">The sequence shown here is derived from an EMBL/GenBank/DDBJ whole genome shotgun (WGS) entry which is preliminary data.</text>
</comment>
<feature type="coiled-coil region" evidence="9">
    <location>
        <begin position="147"/>
        <end position="174"/>
    </location>
</feature>
<dbReference type="AlphaFoldDB" id="A0AAN8P9L8"/>